<sequence>MKFRILLAWMLVLGLGILIGTTFFPGGEEPLQQIKEAPLDEEVTPERVESADLDALGADIFAEDIELVQGVDGRIDWKLKAKGAEYDQGDNTVRILAPQLSAYVGEERDEVYVRADMGQVDQRADNFRLWDNVSGRYGLFAIKADEFDYIGAMDKVYLKGRVVIRHGDVTISASAIEIDTKTRLLVAAGGVEAVFTLRDLEKGAP</sequence>
<dbReference type="Proteomes" id="UP000190027">
    <property type="component" value="Unassembled WGS sequence"/>
</dbReference>
<dbReference type="EMBL" id="FUYC01000003">
    <property type="protein sequence ID" value="SKA78337.1"/>
    <property type="molecule type" value="Genomic_DNA"/>
</dbReference>
<dbReference type="AlphaFoldDB" id="A0A1T4WMG0"/>
<dbReference type="InterPro" id="IPR010664">
    <property type="entry name" value="LipoPS_assembly_LptC-rel"/>
</dbReference>
<dbReference type="OrthoDB" id="5452243at2"/>
<evidence type="ECO:0000313" key="2">
    <source>
        <dbReference type="Proteomes" id="UP000190027"/>
    </source>
</evidence>
<dbReference type="RefSeq" id="WP_078716684.1">
    <property type="nucleotide sequence ID" value="NZ_FUYC01000003.1"/>
</dbReference>
<dbReference type="Pfam" id="PF06835">
    <property type="entry name" value="LptC"/>
    <property type="match status" value="1"/>
</dbReference>
<keyword evidence="2" id="KW-1185">Reference proteome</keyword>
<dbReference type="Gene3D" id="2.60.450.10">
    <property type="entry name" value="Lipopolysaccharide (LPS) transport protein A like domain"/>
    <property type="match status" value="1"/>
</dbReference>
<dbReference type="NCBIfam" id="TIGR04409">
    <property type="entry name" value="LptC_YrbK"/>
    <property type="match status" value="1"/>
</dbReference>
<reference evidence="1 2" key="1">
    <citation type="submission" date="2017-02" db="EMBL/GenBank/DDBJ databases">
        <authorList>
            <person name="Peterson S.W."/>
        </authorList>
    </citation>
    <scope>NUCLEOTIDE SEQUENCE [LARGE SCALE GENOMIC DNA]</scope>
    <source>
        <strain evidence="1 2">DSM 16080</strain>
    </source>
</reference>
<accession>A0A1T4WMG0</accession>
<organism evidence="1 2">
    <name type="scientific">Paucidesulfovibrio gracilis DSM 16080</name>
    <dbReference type="NCBI Taxonomy" id="1121449"/>
    <lineage>
        <taxon>Bacteria</taxon>
        <taxon>Pseudomonadati</taxon>
        <taxon>Thermodesulfobacteriota</taxon>
        <taxon>Desulfovibrionia</taxon>
        <taxon>Desulfovibrionales</taxon>
        <taxon>Desulfovibrionaceae</taxon>
        <taxon>Paucidesulfovibrio</taxon>
    </lineage>
</organism>
<proteinExistence type="predicted"/>
<dbReference type="STRING" id="1121449.SAMN02745704_01118"/>
<evidence type="ECO:0000313" key="1">
    <source>
        <dbReference type="EMBL" id="SKA78337.1"/>
    </source>
</evidence>
<dbReference type="GO" id="GO:0005886">
    <property type="term" value="C:plasma membrane"/>
    <property type="evidence" value="ECO:0007669"/>
    <property type="project" value="InterPro"/>
</dbReference>
<dbReference type="InterPro" id="IPR026265">
    <property type="entry name" value="LptC"/>
</dbReference>
<gene>
    <name evidence="1" type="ORF">SAMN02745704_01118</name>
</gene>
<dbReference type="GO" id="GO:0015221">
    <property type="term" value="F:lipopolysaccharide transmembrane transporter activity"/>
    <property type="evidence" value="ECO:0007669"/>
    <property type="project" value="InterPro"/>
</dbReference>
<protein>
    <submittedName>
        <fullName evidence="1">LPS export ABC transporter protein LptC</fullName>
    </submittedName>
</protein>
<name>A0A1T4WMG0_9BACT</name>